<dbReference type="AlphaFoldDB" id="A0A0N9YG31"/>
<dbReference type="InterPro" id="IPR004360">
    <property type="entry name" value="Glyas_Fos-R_dOase_dom"/>
</dbReference>
<dbReference type="InterPro" id="IPR029068">
    <property type="entry name" value="Glyas_Bleomycin-R_OHBP_Dase"/>
</dbReference>
<feature type="domain" description="VOC" evidence="9">
    <location>
        <begin position="21"/>
        <end position="145"/>
    </location>
</feature>
<comment type="similarity">
    <text evidence="2 8">Belongs to the extradiol ring-cleavage dioxygenase family.</text>
</comment>
<dbReference type="KEGG" id="mft:XA26_47810"/>
<dbReference type="SUPFAM" id="SSF54593">
    <property type="entry name" value="Glyoxalase/Bleomycin resistance protein/Dihydroxybiphenyl dioxygenase"/>
    <property type="match status" value="1"/>
</dbReference>
<keyword evidence="11" id="KW-1185">Reference proteome</keyword>
<name>A0A0N9YG31_MYCFO</name>
<evidence type="ECO:0000256" key="5">
    <source>
        <dbReference type="ARBA" id="ARBA00022964"/>
    </source>
</evidence>
<dbReference type="STRING" id="1766.XA26_47810"/>
<evidence type="ECO:0000256" key="1">
    <source>
        <dbReference type="ARBA" id="ARBA00001954"/>
    </source>
</evidence>
<dbReference type="InterPro" id="IPR037523">
    <property type="entry name" value="VOC_core"/>
</dbReference>
<dbReference type="RefSeq" id="WP_054603154.1">
    <property type="nucleotide sequence ID" value="NZ_CP011269.1"/>
</dbReference>
<dbReference type="InterPro" id="IPR000486">
    <property type="entry name" value="Xdiol_ring_cleave_dOase_1/2"/>
</dbReference>
<protein>
    <submittedName>
        <fullName evidence="10">Biphenyl-2,3-diol 1,2-dioxygenase 3</fullName>
    </submittedName>
</protein>
<keyword evidence="7 8" id="KW-0408">Iron</keyword>
<evidence type="ECO:0000313" key="10">
    <source>
        <dbReference type="EMBL" id="ALI28581.1"/>
    </source>
</evidence>
<dbReference type="PROSITE" id="PS00082">
    <property type="entry name" value="EXTRADIOL_DIOXYGENAS"/>
    <property type="match status" value="1"/>
</dbReference>
<dbReference type="Gene3D" id="3.10.180.10">
    <property type="entry name" value="2,3-Dihydroxybiphenyl 1,2-Dioxygenase, domain 1"/>
    <property type="match status" value="1"/>
</dbReference>
<accession>A0A0N9YG31</accession>
<dbReference type="GO" id="GO:0008198">
    <property type="term" value="F:ferrous iron binding"/>
    <property type="evidence" value="ECO:0007669"/>
    <property type="project" value="InterPro"/>
</dbReference>
<proteinExistence type="inferred from homology"/>
<keyword evidence="3" id="KW-0479">Metal-binding</keyword>
<keyword evidence="6 8" id="KW-0560">Oxidoreductase</keyword>
<dbReference type="PATRIC" id="fig|1766.6.peg.4754"/>
<comment type="cofactor">
    <cofactor evidence="1 8">
        <name>Fe(2+)</name>
        <dbReference type="ChEBI" id="CHEBI:29033"/>
    </cofactor>
</comment>
<dbReference type="Pfam" id="PF00903">
    <property type="entry name" value="Glyoxalase"/>
    <property type="match status" value="1"/>
</dbReference>
<keyword evidence="5 8" id="KW-0223">Dioxygenase</keyword>
<evidence type="ECO:0000256" key="6">
    <source>
        <dbReference type="ARBA" id="ARBA00023002"/>
    </source>
</evidence>
<dbReference type="PROSITE" id="PS51819">
    <property type="entry name" value="VOC"/>
    <property type="match status" value="1"/>
</dbReference>
<sequence>MSVQGMQGSDARDGNRLAPDYLAHWVVKTARSDEVIAWYGTVFGARVVHEDSKIAFLTWDEESHRLALVKVPRLLRYLFPLSRLRRKFYGIDHLGFTIGSLEQLLSTYERLKQAGITPVWSINHGPTTSLYYEDPDGVRLEFQTENFATAKETADYILSGAFAENPIGVNFDPDYLLERLRNGDDPAELCRQGSGTRPGAKVRRALTWKTL</sequence>
<evidence type="ECO:0000313" key="11">
    <source>
        <dbReference type="Proteomes" id="UP000057134"/>
    </source>
</evidence>
<organism evidence="10 11">
    <name type="scientific">Mycolicibacterium fortuitum</name>
    <name type="common">Mycobacterium fortuitum</name>
    <dbReference type="NCBI Taxonomy" id="1766"/>
    <lineage>
        <taxon>Bacteria</taxon>
        <taxon>Bacillati</taxon>
        <taxon>Actinomycetota</taxon>
        <taxon>Actinomycetes</taxon>
        <taxon>Mycobacteriales</taxon>
        <taxon>Mycobacteriaceae</taxon>
        <taxon>Mycolicibacterium</taxon>
    </lineage>
</organism>
<evidence type="ECO:0000256" key="4">
    <source>
        <dbReference type="ARBA" id="ARBA00022797"/>
    </source>
</evidence>
<dbReference type="GO" id="GO:0051213">
    <property type="term" value="F:dioxygenase activity"/>
    <property type="evidence" value="ECO:0007669"/>
    <property type="project" value="UniProtKB-KW"/>
</dbReference>
<reference evidence="10 11" key="1">
    <citation type="journal article" date="2015" name="MBio">
        <title>Enzymatic Degradation of Phenazines Can Generate Energy and Protect Sensitive Organisms from Toxicity.</title>
        <authorList>
            <person name="Costa K.C."/>
            <person name="Bergkessel M."/>
            <person name="Saunders S."/>
            <person name="Korlach J."/>
            <person name="Newman D.K."/>
        </authorList>
    </citation>
    <scope>NUCLEOTIDE SEQUENCE [LARGE SCALE GENOMIC DNA]</scope>
    <source>
        <strain evidence="10 11">CT6</strain>
    </source>
</reference>
<gene>
    <name evidence="10" type="ORF">XA26_47810</name>
</gene>
<evidence type="ECO:0000256" key="2">
    <source>
        <dbReference type="ARBA" id="ARBA00008784"/>
    </source>
</evidence>
<evidence type="ECO:0000256" key="8">
    <source>
        <dbReference type="RuleBase" id="RU000683"/>
    </source>
</evidence>
<evidence type="ECO:0000256" key="7">
    <source>
        <dbReference type="ARBA" id="ARBA00023004"/>
    </source>
</evidence>
<dbReference type="Proteomes" id="UP000057134">
    <property type="component" value="Chromosome"/>
</dbReference>
<evidence type="ECO:0000259" key="9">
    <source>
        <dbReference type="PROSITE" id="PS51819"/>
    </source>
</evidence>
<evidence type="ECO:0000256" key="3">
    <source>
        <dbReference type="ARBA" id="ARBA00022723"/>
    </source>
</evidence>
<keyword evidence="4 8" id="KW-0058">Aromatic hydrocarbons catabolism</keyword>
<dbReference type="EMBL" id="CP011269">
    <property type="protein sequence ID" value="ALI28581.1"/>
    <property type="molecule type" value="Genomic_DNA"/>
</dbReference>